<name>A0A399S2I6_9BACT</name>
<feature type="chain" id="PRO_5017177364" evidence="1">
    <location>
        <begin position="24"/>
        <end position="371"/>
    </location>
</feature>
<evidence type="ECO:0000256" key="1">
    <source>
        <dbReference type="SAM" id="SignalP"/>
    </source>
</evidence>
<dbReference type="InterPro" id="IPR026444">
    <property type="entry name" value="Secre_tail"/>
</dbReference>
<dbReference type="AlphaFoldDB" id="A0A399S2I6"/>
<dbReference type="EMBL" id="QWGE01000004">
    <property type="protein sequence ID" value="RIJ36649.1"/>
    <property type="molecule type" value="Genomic_DNA"/>
</dbReference>
<evidence type="ECO:0000313" key="3">
    <source>
        <dbReference type="EMBL" id="RIJ36649.1"/>
    </source>
</evidence>
<dbReference type="NCBIfam" id="TIGR04183">
    <property type="entry name" value="Por_Secre_tail"/>
    <property type="match status" value="1"/>
</dbReference>
<evidence type="ECO:0000313" key="4">
    <source>
        <dbReference type="Proteomes" id="UP000266005"/>
    </source>
</evidence>
<proteinExistence type="predicted"/>
<dbReference type="Proteomes" id="UP000266005">
    <property type="component" value="Unassembled WGS sequence"/>
</dbReference>
<gene>
    <name evidence="3" type="ORF">D1627_12425</name>
</gene>
<accession>A0A399S2I6</accession>
<comment type="caution">
    <text evidence="3">The sequence shown here is derived from an EMBL/GenBank/DDBJ whole genome shotgun (WGS) entry which is preliminary data.</text>
</comment>
<protein>
    <submittedName>
        <fullName evidence="3">T9SS C-terminal target domain-containing protein</fullName>
    </submittedName>
</protein>
<sequence length="371" mass="40320">MKAALQFFLILVAVMLVSSASMAQTVTTTLGQLEGVKTGQEKEFTVTVDAAGQTATVRGRLAFTDYQKDQIGQIQYKAPGEEAYMNLSIANDGIIMFGPENGFALANGVHSFKIRFNAGRTYPYTIALVNTANGQNVVTTSGSVVVQQTAEPTIDGTLDIISDVTADKDILWQVLVRPNDRADNGDMVNLVIKLQNPEQRNNFTLMYNANREAQTEEEAQYSTVTFDETGMAVIGPEGGEEMKGDYKYYFKINFAAAGTYNYALNLHRVDGNVLASVNETVMVATVAGLDDMIGDTRVAVYPTVSDGMVRLNLGKIRNANVAVVDILGRQVLELNRANGVVEINTKKFAKGTYFVKVFAGNDVASSRLIVK</sequence>
<keyword evidence="4" id="KW-1185">Reference proteome</keyword>
<dbReference type="Pfam" id="PF18962">
    <property type="entry name" value="Por_Secre_tail"/>
    <property type="match status" value="1"/>
</dbReference>
<keyword evidence="1" id="KW-0732">Signal</keyword>
<feature type="domain" description="Secretion system C-terminal sorting" evidence="2">
    <location>
        <begin position="300"/>
        <end position="370"/>
    </location>
</feature>
<dbReference type="RefSeq" id="WP_119432597.1">
    <property type="nucleotide sequence ID" value="NZ_QWGE01000004.1"/>
</dbReference>
<feature type="signal peptide" evidence="1">
    <location>
        <begin position="1"/>
        <end position="23"/>
    </location>
</feature>
<organism evidence="3 4">
    <name type="scientific">Pontibacter oryzae</name>
    <dbReference type="NCBI Taxonomy" id="2304593"/>
    <lineage>
        <taxon>Bacteria</taxon>
        <taxon>Pseudomonadati</taxon>
        <taxon>Bacteroidota</taxon>
        <taxon>Cytophagia</taxon>
        <taxon>Cytophagales</taxon>
        <taxon>Hymenobacteraceae</taxon>
        <taxon>Pontibacter</taxon>
    </lineage>
</organism>
<evidence type="ECO:0000259" key="2">
    <source>
        <dbReference type="Pfam" id="PF18962"/>
    </source>
</evidence>
<reference evidence="4" key="1">
    <citation type="submission" date="2018-08" db="EMBL/GenBank/DDBJ databases">
        <title>Mucilaginibacter sp. MYSH2.</title>
        <authorList>
            <person name="Seo T."/>
        </authorList>
    </citation>
    <scope>NUCLEOTIDE SEQUENCE [LARGE SCALE GENOMIC DNA]</scope>
    <source>
        <strain evidence="4">KIRAN</strain>
    </source>
</reference>
<dbReference type="OrthoDB" id="849076at2"/>